<sequence>MDMSPGKKPAILVIEADASLRRLIALGLQNRDMHVIEASSAITIPTVDLQQLDLLVIDIDASVRHRQSLPEAIQQHPQLSLLPTIILSWEDAALEPTTSSSVVTATATQVLCLPKPFDARKLHRAIERLLQVRAESLAQEEARAEALLLASYTSHTAPSPWPVVTAAGLLLAMIGMLVQVAVAVIGFLIVIIALLLWTLGSKRSVEASETRPAHVGA</sequence>
<organism evidence="4 5">
    <name type="scientific">Reticulibacter mediterranei</name>
    <dbReference type="NCBI Taxonomy" id="2778369"/>
    <lineage>
        <taxon>Bacteria</taxon>
        <taxon>Bacillati</taxon>
        <taxon>Chloroflexota</taxon>
        <taxon>Ktedonobacteria</taxon>
        <taxon>Ktedonobacterales</taxon>
        <taxon>Reticulibacteraceae</taxon>
        <taxon>Reticulibacter</taxon>
    </lineage>
</organism>
<dbReference type="RefSeq" id="WP_220203623.1">
    <property type="nucleotide sequence ID" value="NZ_BNJK01000001.1"/>
</dbReference>
<dbReference type="InterPro" id="IPR011006">
    <property type="entry name" value="CheY-like_superfamily"/>
</dbReference>
<evidence type="ECO:0000259" key="3">
    <source>
        <dbReference type="PROSITE" id="PS50110"/>
    </source>
</evidence>
<keyword evidence="2" id="KW-1133">Transmembrane helix</keyword>
<dbReference type="Gene3D" id="3.40.50.2300">
    <property type="match status" value="1"/>
</dbReference>
<accession>A0A8J3IFU9</accession>
<evidence type="ECO:0000313" key="5">
    <source>
        <dbReference type="Proteomes" id="UP000597444"/>
    </source>
</evidence>
<evidence type="ECO:0000313" key="4">
    <source>
        <dbReference type="EMBL" id="GHO92808.1"/>
    </source>
</evidence>
<gene>
    <name evidence="4" type="ORF">KSF_028560</name>
</gene>
<evidence type="ECO:0000256" key="1">
    <source>
        <dbReference type="PROSITE-ProRule" id="PRU00169"/>
    </source>
</evidence>
<keyword evidence="1" id="KW-0597">Phosphoprotein</keyword>
<evidence type="ECO:0000256" key="2">
    <source>
        <dbReference type="SAM" id="Phobius"/>
    </source>
</evidence>
<keyword evidence="2" id="KW-0812">Transmembrane</keyword>
<dbReference type="EMBL" id="BNJK01000001">
    <property type="protein sequence ID" value="GHO92808.1"/>
    <property type="molecule type" value="Genomic_DNA"/>
</dbReference>
<dbReference type="InterPro" id="IPR001789">
    <property type="entry name" value="Sig_transdc_resp-reg_receiver"/>
</dbReference>
<reference evidence="4" key="1">
    <citation type="submission" date="2020-10" db="EMBL/GenBank/DDBJ databases">
        <title>Taxonomic study of unclassified bacteria belonging to the class Ktedonobacteria.</title>
        <authorList>
            <person name="Yabe S."/>
            <person name="Wang C.M."/>
            <person name="Zheng Y."/>
            <person name="Sakai Y."/>
            <person name="Cavaletti L."/>
            <person name="Monciardini P."/>
            <person name="Donadio S."/>
        </authorList>
    </citation>
    <scope>NUCLEOTIDE SEQUENCE</scope>
    <source>
        <strain evidence="4">ID150040</strain>
    </source>
</reference>
<dbReference type="Proteomes" id="UP000597444">
    <property type="component" value="Unassembled WGS sequence"/>
</dbReference>
<name>A0A8J3IFU9_9CHLR</name>
<feature type="transmembrane region" description="Helical" evidence="2">
    <location>
        <begin position="169"/>
        <end position="197"/>
    </location>
</feature>
<feature type="domain" description="Response regulatory" evidence="3">
    <location>
        <begin position="10"/>
        <end position="130"/>
    </location>
</feature>
<proteinExistence type="predicted"/>
<comment type="caution">
    <text evidence="4">The sequence shown here is derived from an EMBL/GenBank/DDBJ whole genome shotgun (WGS) entry which is preliminary data.</text>
</comment>
<dbReference type="PROSITE" id="PS50110">
    <property type="entry name" value="RESPONSE_REGULATORY"/>
    <property type="match status" value="1"/>
</dbReference>
<dbReference type="GO" id="GO:0000160">
    <property type="term" value="P:phosphorelay signal transduction system"/>
    <property type="evidence" value="ECO:0007669"/>
    <property type="project" value="InterPro"/>
</dbReference>
<keyword evidence="2" id="KW-0472">Membrane</keyword>
<keyword evidence="5" id="KW-1185">Reference proteome</keyword>
<dbReference type="SUPFAM" id="SSF52172">
    <property type="entry name" value="CheY-like"/>
    <property type="match status" value="1"/>
</dbReference>
<feature type="modified residue" description="4-aspartylphosphate" evidence="1">
    <location>
        <position position="58"/>
    </location>
</feature>
<dbReference type="AlphaFoldDB" id="A0A8J3IFU9"/>
<protein>
    <recommendedName>
        <fullName evidence="3">Response regulatory domain-containing protein</fullName>
    </recommendedName>
</protein>